<dbReference type="Proteomes" id="UP001523216">
    <property type="component" value="Unassembled WGS sequence"/>
</dbReference>
<evidence type="ECO:0000259" key="1">
    <source>
        <dbReference type="Pfam" id="PF12697"/>
    </source>
</evidence>
<comment type="caution">
    <text evidence="2">The sequence shown here is derived from an EMBL/GenBank/DDBJ whole genome shotgun (WGS) entry which is preliminary data.</text>
</comment>
<dbReference type="Pfam" id="PF12697">
    <property type="entry name" value="Abhydrolase_6"/>
    <property type="match status" value="1"/>
</dbReference>
<keyword evidence="2" id="KW-0378">Hydrolase</keyword>
<dbReference type="GO" id="GO:0016787">
    <property type="term" value="F:hydrolase activity"/>
    <property type="evidence" value="ECO:0007669"/>
    <property type="project" value="UniProtKB-KW"/>
</dbReference>
<proteinExistence type="predicted"/>
<protein>
    <submittedName>
        <fullName evidence="2">Alpha/beta hydrolase</fullName>
    </submittedName>
</protein>
<feature type="domain" description="AB hydrolase-1" evidence="1">
    <location>
        <begin position="7"/>
        <end position="227"/>
    </location>
</feature>
<dbReference type="InterPro" id="IPR000073">
    <property type="entry name" value="AB_hydrolase_1"/>
</dbReference>
<keyword evidence="3" id="KW-1185">Reference proteome</keyword>
<dbReference type="EMBL" id="JAMQOL010000047">
    <property type="protein sequence ID" value="MCM4082280.1"/>
    <property type="molecule type" value="Genomic_DNA"/>
</dbReference>
<dbReference type="PANTHER" id="PTHR37017">
    <property type="entry name" value="AB HYDROLASE-1 DOMAIN-CONTAINING PROTEIN-RELATED"/>
    <property type="match status" value="1"/>
</dbReference>
<gene>
    <name evidence="2" type="ORF">LXN57_32405</name>
</gene>
<accession>A0ABT0Y921</accession>
<dbReference type="InterPro" id="IPR029058">
    <property type="entry name" value="AB_hydrolase_fold"/>
</dbReference>
<name>A0ABT0Y921_9ACTN</name>
<dbReference type="SUPFAM" id="SSF53474">
    <property type="entry name" value="alpha/beta-Hydrolases"/>
    <property type="match status" value="1"/>
</dbReference>
<dbReference type="PANTHER" id="PTHR37017:SF11">
    <property type="entry name" value="ESTERASE_LIPASE_THIOESTERASE DOMAIN-CONTAINING PROTEIN"/>
    <property type="match status" value="1"/>
</dbReference>
<sequence length="237" mass="24892">MSDKLTVVLVHGAFADTTAWNPVLAELARKDVDAVAVANPLRSLRGDAQYVRDVVGGLGTPVVLVGHSYGGMVITEAAGELDGVRGLVYVAAFTPDTGESALDLANKFAGSTLGSALQAYPVTGGGNEVRIDPAKFPDQFAADLELEDAILLGRTQRPVTEKALTDALDVEPAWKTLPTWQVYGDGDRNIPAELFRFQVERSAPRSVREIAGASHAIAASRPAEVAATILEAVAGTQ</sequence>
<reference evidence="2 3" key="1">
    <citation type="submission" date="2022-06" db="EMBL/GenBank/DDBJ databases">
        <title>Actinoplanes abujensis sp. nov., isolated from Nigerian arid soil.</title>
        <authorList>
            <person name="Ding P."/>
        </authorList>
    </citation>
    <scope>NUCLEOTIDE SEQUENCE [LARGE SCALE GENOMIC DNA]</scope>
    <source>
        <strain evidence="3">TRM88002</strain>
    </source>
</reference>
<dbReference type="Gene3D" id="3.40.50.1820">
    <property type="entry name" value="alpha/beta hydrolase"/>
    <property type="match status" value="1"/>
</dbReference>
<evidence type="ECO:0000313" key="2">
    <source>
        <dbReference type="EMBL" id="MCM4082280.1"/>
    </source>
</evidence>
<dbReference type="RefSeq" id="WP_251801997.1">
    <property type="nucleotide sequence ID" value="NZ_JAMQOL010000047.1"/>
</dbReference>
<dbReference type="InterPro" id="IPR052897">
    <property type="entry name" value="Sec-Metab_Biosynth_Hydrolase"/>
</dbReference>
<evidence type="ECO:0000313" key="3">
    <source>
        <dbReference type="Proteomes" id="UP001523216"/>
    </source>
</evidence>
<organism evidence="2 3">
    <name type="scientific">Paractinoplanes hotanensis</name>
    <dbReference type="NCBI Taxonomy" id="2906497"/>
    <lineage>
        <taxon>Bacteria</taxon>
        <taxon>Bacillati</taxon>
        <taxon>Actinomycetota</taxon>
        <taxon>Actinomycetes</taxon>
        <taxon>Micromonosporales</taxon>
        <taxon>Micromonosporaceae</taxon>
        <taxon>Paractinoplanes</taxon>
    </lineage>
</organism>